<dbReference type="PROSITE" id="PS00062">
    <property type="entry name" value="ALDOKETO_REDUCTASE_2"/>
    <property type="match status" value="1"/>
</dbReference>
<dbReference type="GO" id="GO:0016787">
    <property type="term" value="F:hydrolase activity"/>
    <property type="evidence" value="ECO:0007669"/>
    <property type="project" value="InterPro"/>
</dbReference>
<evidence type="ECO:0000313" key="7">
    <source>
        <dbReference type="Proteomes" id="UP001265746"/>
    </source>
</evidence>
<comment type="caution">
    <text evidence="6">The sequence shown here is derived from an EMBL/GenBank/DDBJ whole genome shotgun (WGS) entry which is preliminary data.</text>
</comment>
<dbReference type="SUPFAM" id="SSF51430">
    <property type="entry name" value="NAD(P)-linked oxidoreductase"/>
    <property type="match status" value="1"/>
</dbReference>
<gene>
    <name evidence="6" type="ORF">N8I77_005418</name>
</gene>
<evidence type="ECO:0008006" key="8">
    <source>
        <dbReference type="Google" id="ProtNLM"/>
    </source>
</evidence>
<dbReference type="Proteomes" id="UP001265746">
    <property type="component" value="Unassembled WGS sequence"/>
</dbReference>
<dbReference type="Pfam" id="PF07859">
    <property type="entry name" value="Abhydrolase_3"/>
    <property type="match status" value="1"/>
</dbReference>
<dbReference type="EMBL" id="JAUJFL010000003">
    <property type="protein sequence ID" value="KAK2606687.1"/>
    <property type="molecule type" value="Genomic_DNA"/>
</dbReference>
<organism evidence="6 7">
    <name type="scientific">Phomopsis amygdali</name>
    <name type="common">Fusicoccum amygdali</name>
    <dbReference type="NCBI Taxonomy" id="1214568"/>
    <lineage>
        <taxon>Eukaryota</taxon>
        <taxon>Fungi</taxon>
        <taxon>Dikarya</taxon>
        <taxon>Ascomycota</taxon>
        <taxon>Pezizomycotina</taxon>
        <taxon>Sordariomycetes</taxon>
        <taxon>Sordariomycetidae</taxon>
        <taxon>Diaporthales</taxon>
        <taxon>Diaporthaceae</taxon>
        <taxon>Diaporthe</taxon>
    </lineage>
</organism>
<feature type="domain" description="NADP-dependent oxidoreductase" evidence="4">
    <location>
        <begin position="519"/>
        <end position="785"/>
    </location>
</feature>
<dbReference type="InterPro" id="IPR018170">
    <property type="entry name" value="Aldo/ket_reductase_CS"/>
</dbReference>
<evidence type="ECO:0000256" key="2">
    <source>
        <dbReference type="ARBA" id="ARBA00023002"/>
    </source>
</evidence>
<evidence type="ECO:0000313" key="6">
    <source>
        <dbReference type="EMBL" id="KAK2606687.1"/>
    </source>
</evidence>
<feature type="region of interest" description="Disordered" evidence="3">
    <location>
        <begin position="1"/>
        <end position="61"/>
    </location>
</feature>
<evidence type="ECO:0000259" key="5">
    <source>
        <dbReference type="Pfam" id="PF07859"/>
    </source>
</evidence>
<dbReference type="AlphaFoldDB" id="A0AAD9SEE8"/>
<accession>A0AAD9SEE8</accession>
<keyword evidence="2" id="KW-0560">Oxidoreductase</keyword>
<dbReference type="FunFam" id="3.20.20.100:FF:000015">
    <property type="entry name" value="Oxidoreductase, aldo/keto reductase family"/>
    <property type="match status" value="1"/>
</dbReference>
<keyword evidence="7" id="KW-1185">Reference proteome</keyword>
<dbReference type="InterPro" id="IPR023210">
    <property type="entry name" value="NADP_OxRdtase_dom"/>
</dbReference>
<feature type="compositionally biased region" description="Low complexity" evidence="3">
    <location>
        <begin position="10"/>
        <end position="19"/>
    </location>
</feature>
<dbReference type="GO" id="GO:0016491">
    <property type="term" value="F:oxidoreductase activity"/>
    <property type="evidence" value="ECO:0007669"/>
    <property type="project" value="UniProtKB-KW"/>
</dbReference>
<protein>
    <recommendedName>
        <fullName evidence="8">NADP-dependent oxidoreductase domain-containing protein</fullName>
    </recommendedName>
</protein>
<dbReference type="CDD" id="cd19071">
    <property type="entry name" value="AKR_AKR1-5-like"/>
    <property type="match status" value="1"/>
</dbReference>
<proteinExistence type="inferred from homology"/>
<dbReference type="InterPro" id="IPR029058">
    <property type="entry name" value="AB_hydrolase_fold"/>
</dbReference>
<dbReference type="Gene3D" id="3.20.20.100">
    <property type="entry name" value="NADP-dependent oxidoreductase domain"/>
    <property type="match status" value="1"/>
</dbReference>
<sequence length="800" mass="87706">MATMTVRQAPIPSSSTSSAPSPPRKKRANSRQQAWHDGADKHQGGKASKKGRAGGVKKDPPPLIRKVGLAAQIYGIQGVMGTVLWFQGWREWLYPPDGGPDIVKAYECRPGMGVRIFFPKSFDQTSPNTLPTIISIHGGGFCVGTSRDDDEWNRRVADTQGMLVISLPYSKAPRAPFPAGLNDLEALYLAVLADESLPIDRTSSPSKSRRGGRSRGLKGRVALAGFDAGANLAMALSQLPAVRSSLSAAAPSAVVSICGILDLARPVEAKMTGRPYKQGLSYPRSGTMDMLANTYSAYTWSYVPYGQDLRDPCLSPAFAGWDVDDGGEAQQGDGALPPHVCLVGAELDMLAHESWRMACRLVQEGGIRRGDGRRARWRVPDPDAGGDKAQSVCGREQLGAVKGALEMEDLSVSAREDEDGLGARKRFGFEVTWPDGGEEEGDGDGSVRWILVPDVMHGFDRTLWRAGGEETVRDAELKTVAYVDALGKWLRDTGLTLTSTVDLLAPGVSMPRLGFGIYRVQPSETVDAVLAALEAGYRHIDSAQLYNNEAELGQAIRKSGVARKDVFLTTKIRYPGLNKAKTWKKVVDSVRKVSGAEVSTGKKRKRIEDEEVAEKKGDAGEEYVDLFLVHTPYGGPNAKKERKEMWLALERALEEGKAKAIGVSNYKVEHLEEMREYAKVWPPHVNQIQLNPWTQQREVDAYCQKHGIVVQAFSPLARGDRWDEPIVLEIADKYGKSPAQVLIRYALQKGWVPLPKSEKPARMKANAEVFDFEIDGVDMERLDGLDGKKMGYFEDGRLEK</sequence>
<name>A0AAD9SEE8_PHOAM</name>
<evidence type="ECO:0000256" key="1">
    <source>
        <dbReference type="ARBA" id="ARBA00007905"/>
    </source>
</evidence>
<feature type="domain" description="Alpha/beta hydrolase fold-3" evidence="5">
    <location>
        <begin position="134"/>
        <end position="365"/>
    </location>
</feature>
<comment type="similarity">
    <text evidence="1">Belongs to the aldo/keto reductase family.</text>
</comment>
<dbReference type="InterPro" id="IPR020471">
    <property type="entry name" value="AKR"/>
</dbReference>
<dbReference type="InterPro" id="IPR013094">
    <property type="entry name" value="AB_hydrolase_3"/>
</dbReference>
<dbReference type="InterPro" id="IPR036812">
    <property type="entry name" value="NAD(P)_OxRdtase_dom_sf"/>
</dbReference>
<dbReference type="Pfam" id="PF00248">
    <property type="entry name" value="Aldo_ket_red"/>
    <property type="match status" value="1"/>
</dbReference>
<dbReference type="PRINTS" id="PR00069">
    <property type="entry name" value="ALDKETRDTASE"/>
</dbReference>
<dbReference type="SUPFAM" id="SSF53474">
    <property type="entry name" value="alpha/beta-Hydrolases"/>
    <property type="match status" value="1"/>
</dbReference>
<evidence type="ECO:0000259" key="4">
    <source>
        <dbReference type="Pfam" id="PF00248"/>
    </source>
</evidence>
<dbReference type="PROSITE" id="PS00798">
    <property type="entry name" value="ALDOKETO_REDUCTASE_1"/>
    <property type="match status" value="1"/>
</dbReference>
<dbReference type="Gene3D" id="3.40.50.1820">
    <property type="entry name" value="alpha/beta hydrolase"/>
    <property type="match status" value="1"/>
</dbReference>
<dbReference type="PANTHER" id="PTHR43827">
    <property type="entry name" value="2,5-DIKETO-D-GLUCONIC ACID REDUCTASE"/>
    <property type="match status" value="1"/>
</dbReference>
<evidence type="ECO:0000256" key="3">
    <source>
        <dbReference type="SAM" id="MobiDB-lite"/>
    </source>
</evidence>
<dbReference type="PANTHER" id="PTHR43827:SF13">
    <property type="entry name" value="ALDO_KETO REDUCTASE FAMILY PROTEIN"/>
    <property type="match status" value="1"/>
</dbReference>
<reference evidence="6" key="1">
    <citation type="submission" date="2023-06" db="EMBL/GenBank/DDBJ databases">
        <authorList>
            <person name="Noh H."/>
        </authorList>
    </citation>
    <scope>NUCLEOTIDE SEQUENCE</scope>
    <source>
        <strain evidence="6">DUCC20226</strain>
    </source>
</reference>